<feature type="transmembrane region" description="Helical" evidence="6">
    <location>
        <begin position="106"/>
        <end position="126"/>
    </location>
</feature>
<evidence type="ECO:0000256" key="5">
    <source>
        <dbReference type="ARBA" id="ARBA00023136"/>
    </source>
</evidence>
<dbReference type="PANTHER" id="PTHR43483:SF3">
    <property type="entry name" value="MEMBRANE TRANSPORTER PROTEIN HI_0806-RELATED"/>
    <property type="match status" value="1"/>
</dbReference>
<name>A0A839IUE3_9GAMM</name>
<feature type="transmembrane region" description="Helical" evidence="6">
    <location>
        <begin position="80"/>
        <end position="99"/>
    </location>
</feature>
<dbReference type="PANTHER" id="PTHR43483">
    <property type="entry name" value="MEMBRANE TRANSPORTER PROTEIN HI_0806-RELATED"/>
    <property type="match status" value="1"/>
</dbReference>
<dbReference type="EMBL" id="JACJFM010000025">
    <property type="protein sequence ID" value="MBB1488254.1"/>
    <property type="molecule type" value="Genomic_DNA"/>
</dbReference>
<evidence type="ECO:0000256" key="4">
    <source>
        <dbReference type="ARBA" id="ARBA00022989"/>
    </source>
</evidence>
<feature type="transmembrane region" description="Helical" evidence="6">
    <location>
        <begin position="243"/>
        <end position="261"/>
    </location>
</feature>
<dbReference type="AlphaFoldDB" id="A0A839IUE3"/>
<sequence>MTTLLLYLVLGAAAGTLAGLFGIGGGLIIVPVLILTFESQGMAPEILTHLAVGTSLATIVVTSVSSVKAHHAKGAVRWDWFSAIAIGIVVGSAIGVKTAGALSGPVLQKVIGVFAIVIAVQMGLGLKPKASRTIPARPGLIGAGGVIGWASAIFGIGGGSLTVPFLSWCNAQMQTAVATSAAVGLPIAVVGALVNIQEGWGNSLLPEWATGYVYWPAFLGIVSMSVIFARFGAKLAHSLPSDTLKRIFAVLLLVVGTRFLLS</sequence>
<feature type="transmembrane region" description="Helical" evidence="6">
    <location>
        <begin position="213"/>
        <end position="231"/>
    </location>
</feature>
<dbReference type="InterPro" id="IPR002781">
    <property type="entry name" value="TM_pro_TauE-like"/>
</dbReference>
<feature type="transmembrane region" description="Helical" evidence="6">
    <location>
        <begin position="175"/>
        <end position="193"/>
    </location>
</feature>
<dbReference type="RefSeq" id="WP_182810026.1">
    <property type="nucleotide sequence ID" value="NZ_JACJFM010000025.1"/>
</dbReference>
<dbReference type="GO" id="GO:0005886">
    <property type="term" value="C:plasma membrane"/>
    <property type="evidence" value="ECO:0007669"/>
    <property type="project" value="UniProtKB-SubCell"/>
</dbReference>
<dbReference type="Proteomes" id="UP000565262">
    <property type="component" value="Unassembled WGS sequence"/>
</dbReference>
<evidence type="ECO:0000256" key="2">
    <source>
        <dbReference type="ARBA" id="ARBA00009142"/>
    </source>
</evidence>
<proteinExistence type="inferred from homology"/>
<evidence type="ECO:0000256" key="6">
    <source>
        <dbReference type="RuleBase" id="RU363041"/>
    </source>
</evidence>
<keyword evidence="3 6" id="KW-0812">Transmembrane</keyword>
<organism evidence="7 8">
    <name type="scientific">Oceanospirillum sediminis</name>
    <dbReference type="NCBI Taxonomy" id="2760088"/>
    <lineage>
        <taxon>Bacteria</taxon>
        <taxon>Pseudomonadati</taxon>
        <taxon>Pseudomonadota</taxon>
        <taxon>Gammaproteobacteria</taxon>
        <taxon>Oceanospirillales</taxon>
        <taxon>Oceanospirillaceae</taxon>
        <taxon>Oceanospirillum</taxon>
    </lineage>
</organism>
<gene>
    <name evidence="7" type="ORF">H4O21_16750</name>
</gene>
<evidence type="ECO:0000256" key="3">
    <source>
        <dbReference type="ARBA" id="ARBA00022692"/>
    </source>
</evidence>
<evidence type="ECO:0000256" key="1">
    <source>
        <dbReference type="ARBA" id="ARBA00004141"/>
    </source>
</evidence>
<feature type="transmembrane region" description="Helical" evidence="6">
    <location>
        <begin position="146"/>
        <end position="168"/>
    </location>
</feature>
<evidence type="ECO:0000313" key="8">
    <source>
        <dbReference type="Proteomes" id="UP000565262"/>
    </source>
</evidence>
<keyword evidence="8" id="KW-1185">Reference proteome</keyword>
<feature type="transmembrane region" description="Helical" evidence="6">
    <location>
        <begin position="6"/>
        <end position="34"/>
    </location>
</feature>
<protein>
    <recommendedName>
        <fullName evidence="6">Probable membrane transporter protein</fullName>
    </recommendedName>
</protein>
<evidence type="ECO:0000313" key="7">
    <source>
        <dbReference type="EMBL" id="MBB1488254.1"/>
    </source>
</evidence>
<comment type="subcellular location">
    <subcellularLocation>
        <location evidence="6">Cell membrane</location>
        <topology evidence="6">Multi-pass membrane protein</topology>
    </subcellularLocation>
    <subcellularLocation>
        <location evidence="1">Membrane</location>
        <topology evidence="1">Multi-pass membrane protein</topology>
    </subcellularLocation>
</comment>
<feature type="transmembrane region" description="Helical" evidence="6">
    <location>
        <begin position="46"/>
        <end position="68"/>
    </location>
</feature>
<keyword evidence="6" id="KW-1003">Cell membrane</keyword>
<reference evidence="7 8" key="1">
    <citation type="submission" date="2020-08" db="EMBL/GenBank/DDBJ databases">
        <title>Oceanospirillum sp. nov. isolated from marine sediment.</title>
        <authorList>
            <person name="Ji X."/>
        </authorList>
    </citation>
    <scope>NUCLEOTIDE SEQUENCE [LARGE SCALE GENOMIC DNA]</scope>
    <source>
        <strain evidence="7 8">D5</strain>
    </source>
</reference>
<comment type="caution">
    <text evidence="7">The sequence shown here is derived from an EMBL/GenBank/DDBJ whole genome shotgun (WGS) entry which is preliminary data.</text>
</comment>
<comment type="similarity">
    <text evidence="2 6">Belongs to the 4-toluene sulfonate uptake permease (TSUP) (TC 2.A.102) family.</text>
</comment>
<keyword evidence="5 6" id="KW-0472">Membrane</keyword>
<keyword evidence="4 6" id="KW-1133">Transmembrane helix</keyword>
<dbReference type="Pfam" id="PF01925">
    <property type="entry name" value="TauE"/>
    <property type="match status" value="1"/>
</dbReference>
<accession>A0A839IUE3</accession>